<organism evidence="1">
    <name type="scientific">Pararge aegeria</name>
    <name type="common">speckled wood butterfly</name>
    <dbReference type="NCBI Taxonomy" id="116150"/>
    <lineage>
        <taxon>Eukaryota</taxon>
        <taxon>Metazoa</taxon>
        <taxon>Ecdysozoa</taxon>
        <taxon>Arthropoda</taxon>
        <taxon>Hexapoda</taxon>
        <taxon>Insecta</taxon>
        <taxon>Pterygota</taxon>
        <taxon>Neoptera</taxon>
        <taxon>Endopterygota</taxon>
        <taxon>Lepidoptera</taxon>
        <taxon>Glossata</taxon>
        <taxon>Ditrysia</taxon>
        <taxon>Papilionoidea</taxon>
        <taxon>Nymphalidae</taxon>
        <taxon>Satyrinae</taxon>
        <taxon>Satyrini</taxon>
        <taxon>Parargina</taxon>
        <taxon>Pararge</taxon>
    </lineage>
</organism>
<reference evidence="1" key="1">
    <citation type="journal article" date="2013" name="BMC Genomics">
        <title>Unscrambling butterfly oogenesis.</title>
        <authorList>
            <person name="Carter J.M."/>
            <person name="Baker S.C."/>
            <person name="Pink R."/>
            <person name="Carter D.R."/>
            <person name="Collins A."/>
            <person name="Tomlin J."/>
            <person name="Gibbs M."/>
            <person name="Breuker C.J."/>
        </authorList>
    </citation>
    <scope>NUCLEOTIDE SEQUENCE</scope>
    <source>
        <tissue evidence="1">Ovary</tissue>
    </source>
</reference>
<sequence>MKALELCENTEMCDLLKKLLFGQINAKEADVLIEEYKAGLTVKYVNSHVEYPEDEAVINFVEIFNSTENNTLISNLFEACLQIFVDISSERLANTNTDTLLSSDDEPTLLKSNDEKYARILTILSEISMTPKVMKV</sequence>
<dbReference type="AlphaFoldDB" id="S4NM77"/>
<protein>
    <submittedName>
        <fullName evidence="1">Uncharacterized protein</fullName>
    </submittedName>
</protein>
<evidence type="ECO:0000313" key="1">
    <source>
        <dbReference type="EMBL" id="JAA78169.1"/>
    </source>
</evidence>
<name>S4NM77_9NEOP</name>
<accession>S4NM77</accession>
<reference evidence="1" key="2">
    <citation type="submission" date="2013-05" db="EMBL/GenBank/DDBJ databases">
        <authorList>
            <person name="Carter J.-M."/>
            <person name="Baker S.C."/>
            <person name="Pink R."/>
            <person name="Carter D.R.F."/>
            <person name="Collins A."/>
            <person name="Tomlin J."/>
            <person name="Gibbs M."/>
            <person name="Breuker C.J."/>
        </authorList>
    </citation>
    <scope>NUCLEOTIDE SEQUENCE</scope>
    <source>
        <tissue evidence="1">Ovary</tissue>
    </source>
</reference>
<proteinExistence type="predicted"/>
<dbReference type="EMBL" id="GAIX01014391">
    <property type="protein sequence ID" value="JAA78169.1"/>
    <property type="molecule type" value="Transcribed_RNA"/>
</dbReference>
<feature type="non-terminal residue" evidence="1">
    <location>
        <position position="136"/>
    </location>
</feature>